<feature type="compositionally biased region" description="Low complexity" evidence="2">
    <location>
        <begin position="168"/>
        <end position="179"/>
    </location>
</feature>
<accession>A0AAD9BP26</accession>
<reference evidence="4" key="1">
    <citation type="submission" date="2023-04" db="EMBL/GenBank/DDBJ databases">
        <title>Chromosome-level genome of Chaenocephalus aceratus.</title>
        <authorList>
            <person name="Park H."/>
        </authorList>
    </citation>
    <scope>NUCLEOTIDE SEQUENCE</scope>
    <source>
        <strain evidence="4">DE</strain>
        <tissue evidence="4">Muscle</tissue>
    </source>
</reference>
<proteinExistence type="inferred from homology"/>
<gene>
    <name evidence="4" type="ORF">KUDE01_030048</name>
</gene>
<dbReference type="PANTHER" id="PTHR14096:SF59">
    <property type="entry name" value="APOLIPOPROTEIN L, 1 ISOFORM X1"/>
    <property type="match status" value="1"/>
</dbReference>
<dbReference type="InterPro" id="IPR008405">
    <property type="entry name" value="ApoL"/>
</dbReference>
<dbReference type="EMBL" id="JASDAP010000020">
    <property type="protein sequence ID" value="KAK1886333.1"/>
    <property type="molecule type" value="Genomic_DNA"/>
</dbReference>
<feature type="compositionally biased region" description="Basic and acidic residues" evidence="2">
    <location>
        <begin position="190"/>
        <end position="213"/>
    </location>
</feature>
<dbReference type="GO" id="GO:0008289">
    <property type="term" value="F:lipid binding"/>
    <property type="evidence" value="ECO:0007669"/>
    <property type="project" value="InterPro"/>
</dbReference>
<evidence type="ECO:0000313" key="4">
    <source>
        <dbReference type="EMBL" id="KAK1886333.1"/>
    </source>
</evidence>
<comment type="similarity">
    <text evidence="1">Belongs to the apolipoprotein L family.</text>
</comment>
<keyword evidence="3" id="KW-0812">Transmembrane</keyword>
<name>A0AAD9BP26_DISEL</name>
<sequence>MQMHEYRSEDPGERVLVHGERVPEGVLRQDCGGEEMKRTLKTEKLFRIRLVDVNGISLSVRTKVSSEGERLPAQQHVQETAQEETAQLETGQLETAQVETGLYLSGQVETGQVESAQVETAQVETGLYLSGLYLTTQVETAQVESAQVETAQVETAQVESAQVETAQVETAQEETAQITRPVPAPRRKVLPSDKSEDNEPENEPEKSPTRAERGVTPPPVAPKRWTIKKHAVENEYMEIVKVTETVNCRSQPPPLPPQRAPQLQQTAWTDLLRELKGAEETKIIKAQAENLYKAIQRFILLFSEHGKTLNKHTQELLCIADNLDKVSKGTKIAGITGGATSALGGVAAVAGVALAPFTAGASLLLTVAGAGVMAAGGITGASAAIAHKANVDQGKKKIDKTFEEFQQIMGKLQESLSFIQQGMDHLQRHDLPSLSEASQGGGRAASMVTLTASAGVRALALEAHSHASGLMEGLALGMDLQFAEKKQQKKKQKKKQVLESGLATKIRKLTEELNRGLDELYDLFKGYCAAE</sequence>
<evidence type="ECO:0000256" key="2">
    <source>
        <dbReference type="SAM" id="MobiDB-lite"/>
    </source>
</evidence>
<dbReference type="GO" id="GO:0042157">
    <property type="term" value="P:lipoprotein metabolic process"/>
    <property type="evidence" value="ECO:0007669"/>
    <property type="project" value="InterPro"/>
</dbReference>
<evidence type="ECO:0000256" key="3">
    <source>
        <dbReference type="SAM" id="Phobius"/>
    </source>
</evidence>
<evidence type="ECO:0000256" key="1">
    <source>
        <dbReference type="ARBA" id="ARBA00010090"/>
    </source>
</evidence>
<dbReference type="Proteomes" id="UP001228049">
    <property type="component" value="Unassembled WGS sequence"/>
</dbReference>
<keyword evidence="3" id="KW-1133">Transmembrane helix</keyword>
<comment type="caution">
    <text evidence="4">The sequence shown here is derived from an EMBL/GenBank/DDBJ whole genome shotgun (WGS) entry which is preliminary data.</text>
</comment>
<feature type="transmembrane region" description="Helical" evidence="3">
    <location>
        <begin position="332"/>
        <end position="357"/>
    </location>
</feature>
<dbReference type="GO" id="GO:0006869">
    <property type="term" value="P:lipid transport"/>
    <property type="evidence" value="ECO:0007669"/>
    <property type="project" value="InterPro"/>
</dbReference>
<dbReference type="PANTHER" id="PTHR14096">
    <property type="entry name" value="APOLIPOPROTEIN L"/>
    <property type="match status" value="1"/>
</dbReference>
<organism evidence="4 5">
    <name type="scientific">Dissostichus eleginoides</name>
    <name type="common">Patagonian toothfish</name>
    <name type="synonym">Dissostichus amissus</name>
    <dbReference type="NCBI Taxonomy" id="100907"/>
    <lineage>
        <taxon>Eukaryota</taxon>
        <taxon>Metazoa</taxon>
        <taxon>Chordata</taxon>
        <taxon>Craniata</taxon>
        <taxon>Vertebrata</taxon>
        <taxon>Euteleostomi</taxon>
        <taxon>Actinopterygii</taxon>
        <taxon>Neopterygii</taxon>
        <taxon>Teleostei</taxon>
        <taxon>Neoteleostei</taxon>
        <taxon>Acanthomorphata</taxon>
        <taxon>Eupercaria</taxon>
        <taxon>Perciformes</taxon>
        <taxon>Notothenioidei</taxon>
        <taxon>Nototheniidae</taxon>
        <taxon>Dissostichus</taxon>
    </lineage>
</organism>
<feature type="region of interest" description="Disordered" evidence="2">
    <location>
        <begin position="168"/>
        <end position="222"/>
    </location>
</feature>
<evidence type="ECO:0000313" key="5">
    <source>
        <dbReference type="Proteomes" id="UP001228049"/>
    </source>
</evidence>
<keyword evidence="5" id="KW-1185">Reference proteome</keyword>
<protein>
    <submittedName>
        <fullName evidence="4">Apolipoprotein L3</fullName>
    </submittedName>
</protein>
<feature type="transmembrane region" description="Helical" evidence="3">
    <location>
        <begin position="363"/>
        <end position="386"/>
    </location>
</feature>
<dbReference type="GO" id="GO:0016020">
    <property type="term" value="C:membrane"/>
    <property type="evidence" value="ECO:0007669"/>
    <property type="project" value="TreeGrafter"/>
</dbReference>
<dbReference type="GO" id="GO:0005576">
    <property type="term" value="C:extracellular region"/>
    <property type="evidence" value="ECO:0007669"/>
    <property type="project" value="InterPro"/>
</dbReference>
<dbReference type="AlphaFoldDB" id="A0AAD9BP26"/>
<keyword evidence="3" id="KW-0472">Membrane</keyword>
<dbReference type="Pfam" id="PF05461">
    <property type="entry name" value="ApoL"/>
    <property type="match status" value="1"/>
</dbReference>